<keyword evidence="3" id="KW-1185">Reference proteome</keyword>
<dbReference type="OrthoDB" id="5177627at2"/>
<dbReference type="Proteomes" id="UP000199406">
    <property type="component" value="Unassembled WGS sequence"/>
</dbReference>
<gene>
    <name evidence="2" type="ORF">SAMN05660662_0457</name>
</gene>
<name>A0A1G7H9J6_9ACTN</name>
<evidence type="ECO:0000313" key="2">
    <source>
        <dbReference type="EMBL" id="SDE97056.1"/>
    </source>
</evidence>
<evidence type="ECO:0000259" key="1">
    <source>
        <dbReference type="Pfam" id="PF02720"/>
    </source>
</evidence>
<reference evidence="3" key="1">
    <citation type="submission" date="2016-10" db="EMBL/GenBank/DDBJ databases">
        <authorList>
            <person name="Varghese N."/>
            <person name="Submissions S."/>
        </authorList>
    </citation>
    <scope>NUCLEOTIDE SEQUENCE [LARGE SCALE GENOMIC DNA]</scope>
    <source>
        <strain evidence="3">DSM 44268</strain>
    </source>
</reference>
<dbReference type="Pfam" id="PF02720">
    <property type="entry name" value="DUF222"/>
    <property type="match status" value="1"/>
</dbReference>
<dbReference type="EMBL" id="FNBT01000001">
    <property type="protein sequence ID" value="SDE97056.1"/>
    <property type="molecule type" value="Genomic_DNA"/>
</dbReference>
<feature type="domain" description="DUF222" evidence="1">
    <location>
        <begin position="9"/>
        <end position="121"/>
    </location>
</feature>
<proteinExistence type="predicted"/>
<feature type="non-terminal residue" evidence="2">
    <location>
        <position position="1"/>
    </location>
</feature>
<accession>A0A1G7H9J6</accession>
<protein>
    <recommendedName>
        <fullName evidence="1">DUF222 domain-containing protein</fullName>
    </recommendedName>
</protein>
<evidence type="ECO:0000313" key="3">
    <source>
        <dbReference type="Proteomes" id="UP000199406"/>
    </source>
</evidence>
<organism evidence="2 3">
    <name type="scientific">Blastococcus aurantiacus</name>
    <dbReference type="NCBI Taxonomy" id="1550231"/>
    <lineage>
        <taxon>Bacteria</taxon>
        <taxon>Bacillati</taxon>
        <taxon>Actinomycetota</taxon>
        <taxon>Actinomycetes</taxon>
        <taxon>Geodermatophilales</taxon>
        <taxon>Geodermatophilaceae</taxon>
        <taxon>Blastococcus</taxon>
    </lineage>
</organism>
<dbReference type="RefSeq" id="WP_143030302.1">
    <property type="nucleotide sequence ID" value="NZ_FNBT01000001.1"/>
</dbReference>
<sequence length="180" mass="19440">DAIGGEKLQAAVESILQASRPAGDTRTRAQQLADALVQLADNVLSSGDLPTMRTVKPQVIITIPLEDLIKPPPGAGAGRTGFGGVISAAKARWPACDSTVIRVVMGPDGQPLDLGRTHHVAEWVQDQGPTSLENSALLCERHHTEVHHGFRVERRPDGRWRTWRPDGTEIVVHESFLVSA</sequence>
<dbReference type="AlphaFoldDB" id="A0A1G7H9J6"/>
<dbReference type="InterPro" id="IPR003870">
    <property type="entry name" value="DUF222"/>
</dbReference>